<keyword evidence="3" id="KW-1185">Reference proteome</keyword>
<feature type="region of interest" description="Disordered" evidence="1">
    <location>
        <begin position="113"/>
        <end position="160"/>
    </location>
</feature>
<gene>
    <name evidence="2" type="ORF">ACEZDJ_25015</name>
</gene>
<dbReference type="RefSeq" id="WP_157623734.1">
    <property type="nucleotide sequence ID" value="NZ_JBHEZZ010000015.1"/>
</dbReference>
<feature type="compositionally biased region" description="Low complexity" evidence="1">
    <location>
        <begin position="136"/>
        <end position="160"/>
    </location>
</feature>
<proteinExistence type="predicted"/>
<evidence type="ECO:0000313" key="2">
    <source>
        <dbReference type="EMBL" id="MFC1404564.1"/>
    </source>
</evidence>
<sequence length="160" mass="16018">MEIAVGYVFAYLVRKARRIAGSADAEVDRVLDSGIERLHGLVGAKLGPDPALRVAQEEAASTGELSERTQRRLVDALEEASERDAGFAQSLEQAVAAVQGAGPVDIARYTGAANASDGGRASTGVVRPGGAGGGSATAENTGDATAAGPGSSASTGIDYS</sequence>
<dbReference type="Proteomes" id="UP001592528">
    <property type="component" value="Unassembled WGS sequence"/>
</dbReference>
<name>A0ABV6USX1_9ACTN</name>
<accession>A0ABV6USX1</accession>
<organism evidence="2 3">
    <name type="scientific">Streptacidiphilus cavernicola</name>
    <dbReference type="NCBI Taxonomy" id="3342716"/>
    <lineage>
        <taxon>Bacteria</taxon>
        <taxon>Bacillati</taxon>
        <taxon>Actinomycetota</taxon>
        <taxon>Actinomycetes</taxon>
        <taxon>Kitasatosporales</taxon>
        <taxon>Streptomycetaceae</taxon>
        <taxon>Streptacidiphilus</taxon>
    </lineage>
</organism>
<evidence type="ECO:0000313" key="3">
    <source>
        <dbReference type="Proteomes" id="UP001592528"/>
    </source>
</evidence>
<evidence type="ECO:0008006" key="4">
    <source>
        <dbReference type="Google" id="ProtNLM"/>
    </source>
</evidence>
<evidence type="ECO:0000256" key="1">
    <source>
        <dbReference type="SAM" id="MobiDB-lite"/>
    </source>
</evidence>
<comment type="caution">
    <text evidence="2">The sequence shown here is derived from an EMBL/GenBank/DDBJ whole genome shotgun (WGS) entry which is preliminary data.</text>
</comment>
<dbReference type="EMBL" id="JBHEZZ010000015">
    <property type="protein sequence ID" value="MFC1404564.1"/>
    <property type="molecule type" value="Genomic_DNA"/>
</dbReference>
<reference evidence="2 3" key="1">
    <citation type="submission" date="2024-09" db="EMBL/GenBank/DDBJ databases">
        <authorList>
            <person name="Lee S.D."/>
        </authorList>
    </citation>
    <scope>NUCLEOTIDE SEQUENCE [LARGE SCALE GENOMIC DNA]</scope>
    <source>
        <strain evidence="2 3">N1-5</strain>
    </source>
</reference>
<protein>
    <recommendedName>
        <fullName evidence="4">Chromosome partitioning protein</fullName>
    </recommendedName>
</protein>